<accession>A0A9W9N8Q3</accession>
<dbReference type="EMBL" id="JAPQKR010000005">
    <property type="protein sequence ID" value="KAJ5215272.1"/>
    <property type="molecule type" value="Genomic_DNA"/>
</dbReference>
<proteinExistence type="predicted"/>
<sequence length="635" mass="73298">MSRRSTRTRRRQSKRINTPEQADVELEERKSLDYRDSCFKGHFIVHLCDLDFGQNGNRLIYDEDNISRLTNILKIQGCLRLSRQFHVPVVVDAGDWGSNVIPQEPTLVTGLRMSQLETSLNYSLFALDHESVIAAARNRFKELEIEDPWWVADVYVIEATLRNELLRNLQESYPNDQRPSDGRIYRNIRYYQGCLAGIRNQTAEQYWWALLESEPGSRKGDYLRTLPENLRSAFDALLPITGIWAGMSIGVLHKLKAMKCDEPIVCYLEHIRSTFNRLVDHDDNLISLIDAASVKMLKSKVPRISSSDLSDLEMKKESKTLFPFLDDHQRDLIWERLIEIEYPIPTLETFFQDILYLDVGQCVMRQLCLAPPKGKSTIDKVLRSQNNGFVAGLISRSYWEQTVQNEQLHDLWRFSLQYAFELTPKKDHHRRVPRKSKDKERAFSMSVSEEINGVPSLLLLRHFLMLARNYAFEVPGSEIDLVSEARDLPRLLPCDFPPGDEDEVETERRSGKPFTDSVQADRFALSRESLRVWDSRRVSAGFVRRSVFRAFFSYLNSGIAESPEFNLSMEFSEENNLAVDSNELEPMRSPSSWQNMVPLSPSFTGDYGSFSIAEHSQPFHYPHLTSYSQPVAQST</sequence>
<evidence type="ECO:0000313" key="2">
    <source>
        <dbReference type="Proteomes" id="UP001150904"/>
    </source>
</evidence>
<keyword evidence="2" id="KW-1185">Reference proteome</keyword>
<name>A0A9W9N8Q3_9EURO</name>
<protein>
    <submittedName>
        <fullName evidence="1">Uncharacterized protein</fullName>
    </submittedName>
</protein>
<dbReference type="Proteomes" id="UP001150904">
    <property type="component" value="Unassembled WGS sequence"/>
</dbReference>
<dbReference type="AlphaFoldDB" id="A0A9W9N8Q3"/>
<dbReference type="RefSeq" id="XP_058311085.1">
    <property type="nucleotide sequence ID" value="XM_058448741.1"/>
</dbReference>
<gene>
    <name evidence="1" type="ORF">N7498_001679</name>
</gene>
<evidence type="ECO:0000313" key="1">
    <source>
        <dbReference type="EMBL" id="KAJ5215272.1"/>
    </source>
</evidence>
<reference evidence="1" key="2">
    <citation type="journal article" date="2023" name="IMA Fungus">
        <title>Comparative genomic study of the Penicillium genus elucidates a diverse pangenome and 15 lateral gene transfer events.</title>
        <authorList>
            <person name="Petersen C."/>
            <person name="Sorensen T."/>
            <person name="Nielsen M.R."/>
            <person name="Sondergaard T.E."/>
            <person name="Sorensen J.L."/>
            <person name="Fitzpatrick D.A."/>
            <person name="Frisvad J.C."/>
            <person name="Nielsen K.L."/>
        </authorList>
    </citation>
    <scope>NUCLEOTIDE SEQUENCE</scope>
    <source>
        <strain evidence="1">IBT 15544</strain>
    </source>
</reference>
<reference evidence="1" key="1">
    <citation type="submission" date="2022-12" db="EMBL/GenBank/DDBJ databases">
        <authorList>
            <person name="Petersen C."/>
        </authorList>
    </citation>
    <scope>NUCLEOTIDE SEQUENCE</scope>
    <source>
        <strain evidence="1">IBT 15544</strain>
    </source>
</reference>
<organism evidence="1 2">
    <name type="scientific">Penicillium cinerascens</name>
    <dbReference type="NCBI Taxonomy" id="70096"/>
    <lineage>
        <taxon>Eukaryota</taxon>
        <taxon>Fungi</taxon>
        <taxon>Dikarya</taxon>
        <taxon>Ascomycota</taxon>
        <taxon>Pezizomycotina</taxon>
        <taxon>Eurotiomycetes</taxon>
        <taxon>Eurotiomycetidae</taxon>
        <taxon>Eurotiales</taxon>
        <taxon>Aspergillaceae</taxon>
        <taxon>Penicillium</taxon>
    </lineage>
</organism>
<dbReference type="OrthoDB" id="4227485at2759"/>
<dbReference type="InterPro" id="IPR022198">
    <property type="entry name" value="DUF3723"/>
</dbReference>
<dbReference type="GeneID" id="83176042"/>
<comment type="caution">
    <text evidence="1">The sequence shown here is derived from an EMBL/GenBank/DDBJ whole genome shotgun (WGS) entry which is preliminary data.</text>
</comment>
<dbReference type="Pfam" id="PF12520">
    <property type="entry name" value="DUF3723"/>
    <property type="match status" value="1"/>
</dbReference>